<dbReference type="Gene3D" id="2.170.130.10">
    <property type="entry name" value="TonB-dependent receptor, plug domain"/>
    <property type="match status" value="1"/>
</dbReference>
<dbReference type="PROSITE" id="PS52016">
    <property type="entry name" value="TONB_DEPENDENT_REC_3"/>
    <property type="match status" value="1"/>
</dbReference>
<dbReference type="SUPFAM" id="SSF56935">
    <property type="entry name" value="Porins"/>
    <property type="match status" value="1"/>
</dbReference>
<reference evidence="7 8" key="1">
    <citation type="submission" date="2015-08" db="EMBL/GenBank/DDBJ databases">
        <title>Whole genome sequence of Flavobacterium akiainvivens IK-1T, from decaying Wikstroemia oahuensis, an endemic Hawaiian shrub.</title>
        <authorList>
            <person name="Wan X."/>
            <person name="Hou S."/>
            <person name="Saito J."/>
            <person name="Donachie S."/>
        </authorList>
    </citation>
    <scope>NUCLEOTIDE SEQUENCE [LARGE SCALE GENOMIC DNA]</scope>
    <source>
        <strain evidence="7 8">IK-1</strain>
    </source>
</reference>
<dbReference type="NCBIfam" id="TIGR04057">
    <property type="entry name" value="SusC_RagA_signa"/>
    <property type="match status" value="1"/>
</dbReference>
<dbReference type="Pfam" id="PF07715">
    <property type="entry name" value="Plug"/>
    <property type="match status" value="1"/>
</dbReference>
<evidence type="ECO:0000256" key="3">
    <source>
        <dbReference type="RuleBase" id="RU003357"/>
    </source>
</evidence>
<dbReference type="InterPro" id="IPR008969">
    <property type="entry name" value="CarboxyPept-like_regulatory"/>
</dbReference>
<dbReference type="InterPro" id="IPR037066">
    <property type="entry name" value="Plug_dom_sf"/>
</dbReference>
<dbReference type="GO" id="GO:0015344">
    <property type="term" value="F:siderophore uptake transmembrane transporter activity"/>
    <property type="evidence" value="ECO:0007669"/>
    <property type="project" value="TreeGrafter"/>
</dbReference>
<comment type="subcellular location">
    <subcellularLocation>
        <location evidence="2">Cell outer membrane</location>
        <topology evidence="2">Multi-pass membrane protein</topology>
    </subcellularLocation>
</comment>
<evidence type="ECO:0000313" key="8">
    <source>
        <dbReference type="Proteomes" id="UP000037755"/>
    </source>
</evidence>
<keyword evidence="2" id="KW-0998">Cell outer membrane</keyword>
<dbReference type="InterPro" id="IPR023997">
    <property type="entry name" value="TonB-dep_OMP_SusC/RagA_CS"/>
</dbReference>
<keyword evidence="3" id="KW-0798">TonB box</keyword>
<keyword evidence="7" id="KW-0675">Receptor</keyword>
<comment type="caution">
    <text evidence="7">The sequence shown here is derived from an EMBL/GenBank/DDBJ whole genome shotgun (WGS) entry which is preliminary data.</text>
</comment>
<keyword evidence="2 3" id="KW-0472">Membrane</keyword>
<dbReference type="Pfam" id="PF00593">
    <property type="entry name" value="TonB_dep_Rec_b-barrel"/>
    <property type="match status" value="1"/>
</dbReference>
<keyword evidence="2" id="KW-1134">Transmembrane beta strand</keyword>
<dbReference type="Pfam" id="PF13715">
    <property type="entry name" value="CarbopepD_reg_2"/>
    <property type="match status" value="1"/>
</dbReference>
<dbReference type="GO" id="GO:0044718">
    <property type="term" value="P:siderophore transmembrane transport"/>
    <property type="evidence" value="ECO:0007669"/>
    <property type="project" value="TreeGrafter"/>
</dbReference>
<accession>A0A0M9VHW7</accession>
<dbReference type="Gene3D" id="2.60.40.1120">
    <property type="entry name" value="Carboxypeptidase-like, regulatory domain"/>
    <property type="match status" value="1"/>
</dbReference>
<dbReference type="EMBL" id="LIYD01000005">
    <property type="protein sequence ID" value="KOS05992.1"/>
    <property type="molecule type" value="Genomic_DNA"/>
</dbReference>
<dbReference type="Proteomes" id="UP000037755">
    <property type="component" value="Unassembled WGS sequence"/>
</dbReference>
<dbReference type="NCBIfam" id="TIGR04056">
    <property type="entry name" value="OMP_RagA_SusC"/>
    <property type="match status" value="1"/>
</dbReference>
<dbReference type="PANTHER" id="PTHR30069:SF29">
    <property type="entry name" value="HEMOGLOBIN AND HEMOGLOBIN-HAPTOGLOBIN-BINDING PROTEIN 1-RELATED"/>
    <property type="match status" value="1"/>
</dbReference>
<keyword evidence="8" id="KW-1185">Reference proteome</keyword>
<feature type="chain" id="PRO_5005839261" evidence="4">
    <location>
        <begin position="22"/>
        <end position="1038"/>
    </location>
</feature>
<dbReference type="STRING" id="1202724.AM493_08040"/>
<dbReference type="GO" id="GO:0009279">
    <property type="term" value="C:cell outer membrane"/>
    <property type="evidence" value="ECO:0007669"/>
    <property type="project" value="UniProtKB-SubCell"/>
</dbReference>
<feature type="signal peptide" evidence="4">
    <location>
        <begin position="1"/>
        <end position="21"/>
    </location>
</feature>
<gene>
    <name evidence="7" type="ORF">AM493_08040</name>
</gene>
<dbReference type="InterPro" id="IPR012910">
    <property type="entry name" value="Plug_dom"/>
</dbReference>
<evidence type="ECO:0000256" key="4">
    <source>
        <dbReference type="SAM" id="SignalP"/>
    </source>
</evidence>
<evidence type="ECO:0000259" key="6">
    <source>
        <dbReference type="Pfam" id="PF07715"/>
    </source>
</evidence>
<feature type="domain" description="TonB-dependent receptor-like beta-barrel" evidence="5">
    <location>
        <begin position="441"/>
        <end position="999"/>
    </location>
</feature>
<keyword evidence="2" id="KW-0812">Transmembrane</keyword>
<dbReference type="PANTHER" id="PTHR30069">
    <property type="entry name" value="TONB-DEPENDENT OUTER MEMBRANE RECEPTOR"/>
    <property type="match status" value="1"/>
</dbReference>
<comment type="similarity">
    <text evidence="2 3">Belongs to the TonB-dependent receptor family.</text>
</comment>
<name>A0A0M9VHW7_9FLAO</name>
<dbReference type="SUPFAM" id="SSF49464">
    <property type="entry name" value="Carboxypeptidase regulatory domain-like"/>
    <property type="match status" value="1"/>
</dbReference>
<dbReference type="FunFam" id="2.60.40.1120:FF:000003">
    <property type="entry name" value="Outer membrane protein Omp121"/>
    <property type="match status" value="1"/>
</dbReference>
<sequence>MKLLKLRFLYFFCLLSSFAWAQDVSVSGIVTDENGLPVPGVSIIIKDTTTGTMTDIDGNYQISSPTNGILVFTYLSYTTQEVAVNGQSTVNVQLAPSEEMLEEVVVVGYGTQKKSVVTGAISSVKAEQLENLPLTRIEQSLQGRTSGVFISANAGQPGSSATVRVRGITTLNNNNPLWVVDGIVVDAGGIGYLNQSDIESIEVLKDAASSAIYGSRAGAGVILVTTKKGKAGKFSVTYNGFAGTQKAARKLDLLNAQQYASLRNEAYINGYTGGNPTLPYPNAATLGRGTDWQDLIFNDSAQRSQHEFSVSGGNDKSNFYMSFGLVDQEGIVTTDISSYLRKNIRLNSTHKISKFVTVGQTLGYSREKNVGLGNTNGEYGGPLASAINLDPTTPAIVTDLSNVPNPGDYAQQYAVKDENGNYYGISNAVQQEMTNPLAYTKNRLGNYGWADNFVGNAYVEIMPIEGLKVRSTLSGKLAYWGSESFTPMSYLSPNSNTVRNSLYRETQKGFGWNIENTASYNKTFGDHTGTVLIGQGAYVDNIGSGHGVTYYNQPVNNYQDASFNWPTPATDIVGWASTNNKHIVTSLFARLNYNYKEKYLLEAIVRRDGSSRFGANNKYGTFPSVSLGWVLTKEDFWTANDVLNTFKVRGGYGVTGSDQFADFRYMALVSGGRNYTIGNQGSVVVGNSPDAPANPDLKWEETTQTNIGFDALLFGNLNVTFDWYKKETSGILQTLRLPAYVGATGEPYANIASMQNTGLELELAYRKSFGDFNMSINGNISTVKNKVTSLVPTVDFLSGPSIQSSAFPLTRTEVGGSFNGFYGFVTNGVFQNEAEVQGYTSSDGTVIQPAAVPGDFKFADLNDDGQITEEDRKYLGSPLPDYTYGITLNFDYKGFDLMVFGQGVAGNQIFQGLRRLDMVNANWQTAALNRWTGEGTSNTYPRLSTSDPNGNFSKPSNFYLQDGDYFRIKVIQLGYSLPENIIKTVGLSKTRIYLSAENLFTFTKYTGFDPEIGGDVMGIDRGYYPQSKSLMVGCNLQF</sequence>
<dbReference type="OrthoDB" id="9768177at2"/>
<proteinExistence type="inferred from homology"/>
<dbReference type="RefSeq" id="WP_054407421.1">
    <property type="nucleotide sequence ID" value="NZ_FOYA01000007.1"/>
</dbReference>
<dbReference type="InterPro" id="IPR023996">
    <property type="entry name" value="TonB-dep_OMP_SusC/RagA"/>
</dbReference>
<evidence type="ECO:0000256" key="2">
    <source>
        <dbReference type="PROSITE-ProRule" id="PRU01360"/>
    </source>
</evidence>
<keyword evidence="1 4" id="KW-0732">Signal</keyword>
<protein>
    <submittedName>
        <fullName evidence="7">TonB-dependent receptor</fullName>
    </submittedName>
</protein>
<dbReference type="PATRIC" id="fig|1202724.3.peg.1671"/>
<keyword evidence="2" id="KW-0813">Transport</keyword>
<feature type="domain" description="TonB-dependent receptor plug" evidence="6">
    <location>
        <begin position="115"/>
        <end position="221"/>
    </location>
</feature>
<dbReference type="InterPro" id="IPR039426">
    <property type="entry name" value="TonB-dep_rcpt-like"/>
</dbReference>
<organism evidence="7 8">
    <name type="scientific">Flavobacterium akiainvivens</name>
    <dbReference type="NCBI Taxonomy" id="1202724"/>
    <lineage>
        <taxon>Bacteria</taxon>
        <taxon>Pseudomonadati</taxon>
        <taxon>Bacteroidota</taxon>
        <taxon>Flavobacteriia</taxon>
        <taxon>Flavobacteriales</taxon>
        <taxon>Flavobacteriaceae</taxon>
        <taxon>Flavobacterium</taxon>
    </lineage>
</organism>
<evidence type="ECO:0000313" key="7">
    <source>
        <dbReference type="EMBL" id="KOS05992.1"/>
    </source>
</evidence>
<dbReference type="AlphaFoldDB" id="A0A0M9VHW7"/>
<evidence type="ECO:0000259" key="5">
    <source>
        <dbReference type="Pfam" id="PF00593"/>
    </source>
</evidence>
<evidence type="ECO:0000256" key="1">
    <source>
        <dbReference type="ARBA" id="ARBA00022729"/>
    </source>
</evidence>
<dbReference type="InterPro" id="IPR000531">
    <property type="entry name" value="Beta-barrel_TonB"/>
</dbReference>